<proteinExistence type="inferred from homology"/>
<dbReference type="Gene3D" id="3.40.190.290">
    <property type="match status" value="1"/>
</dbReference>
<dbReference type="AlphaFoldDB" id="A0A2K2FXB7"/>
<accession>A0A2K2FXB7</accession>
<dbReference type="InterPro" id="IPR005119">
    <property type="entry name" value="LysR_subst-bd"/>
</dbReference>
<dbReference type="PANTHER" id="PTHR30537:SF10">
    <property type="entry name" value="TRANSCRIPTIONAL REGULATOR-RELATED"/>
    <property type="match status" value="1"/>
</dbReference>
<dbReference type="InterPro" id="IPR000847">
    <property type="entry name" value="LysR_HTH_N"/>
</dbReference>
<dbReference type="RefSeq" id="WP_103097840.1">
    <property type="nucleotide sequence ID" value="NZ_LYMM01000051.1"/>
</dbReference>
<dbReference type="GO" id="GO:0043565">
    <property type="term" value="F:sequence-specific DNA binding"/>
    <property type="evidence" value="ECO:0007669"/>
    <property type="project" value="TreeGrafter"/>
</dbReference>
<dbReference type="SUPFAM" id="SSF46785">
    <property type="entry name" value="Winged helix' DNA-binding domain"/>
    <property type="match status" value="1"/>
</dbReference>
<dbReference type="InterPro" id="IPR036390">
    <property type="entry name" value="WH_DNA-bd_sf"/>
</dbReference>
<dbReference type="SUPFAM" id="SSF53850">
    <property type="entry name" value="Periplasmic binding protein-like II"/>
    <property type="match status" value="1"/>
</dbReference>
<dbReference type="Proteomes" id="UP000236327">
    <property type="component" value="Unassembled WGS sequence"/>
</dbReference>
<organism evidence="6 7">
    <name type="scientific">Novosphingobium guangzhouense</name>
    <dbReference type="NCBI Taxonomy" id="1850347"/>
    <lineage>
        <taxon>Bacteria</taxon>
        <taxon>Pseudomonadati</taxon>
        <taxon>Pseudomonadota</taxon>
        <taxon>Alphaproteobacteria</taxon>
        <taxon>Sphingomonadales</taxon>
        <taxon>Sphingomonadaceae</taxon>
        <taxon>Novosphingobium</taxon>
    </lineage>
</organism>
<protein>
    <submittedName>
        <fullName evidence="6">LysR family transcriptional regulator</fullName>
    </submittedName>
</protein>
<reference evidence="6 7" key="1">
    <citation type="submission" date="2016-05" db="EMBL/GenBank/DDBJ databases">
        <title>Complete genome sequence of Novosphingobium guangzhouense SA925(T).</title>
        <authorList>
            <person name="Sha S."/>
        </authorList>
    </citation>
    <scope>NUCLEOTIDE SEQUENCE [LARGE SCALE GENOMIC DNA]</scope>
    <source>
        <strain evidence="6 7">SA925</strain>
    </source>
</reference>
<dbReference type="GO" id="GO:0006351">
    <property type="term" value="P:DNA-templated transcription"/>
    <property type="evidence" value="ECO:0007669"/>
    <property type="project" value="TreeGrafter"/>
</dbReference>
<gene>
    <name evidence="6" type="ORF">A8V01_06775</name>
</gene>
<dbReference type="InterPro" id="IPR036388">
    <property type="entry name" value="WH-like_DNA-bd_sf"/>
</dbReference>
<evidence type="ECO:0000313" key="7">
    <source>
        <dbReference type="Proteomes" id="UP000236327"/>
    </source>
</evidence>
<keyword evidence="2" id="KW-0805">Transcription regulation</keyword>
<evidence type="ECO:0000256" key="4">
    <source>
        <dbReference type="ARBA" id="ARBA00023163"/>
    </source>
</evidence>
<comment type="similarity">
    <text evidence="1">Belongs to the LysR transcriptional regulatory family.</text>
</comment>
<dbReference type="InterPro" id="IPR058163">
    <property type="entry name" value="LysR-type_TF_proteobact-type"/>
</dbReference>
<sequence>MLGAWDGIEEFVTVAREGSFTAGARSFGASVTHMSRAVSRLEAKLGSQLFHRTTRSLGLTEAGRIFYETGSRLISEREDAIAAVAAQGSPRGNLRITCSYTLGERFIGPVLREYAHEYPELAIACDLDNDVVDLIRDGYDIAIRTGHLEDSRLVATRVASRAMVTVAAPAYLAERGRPQRTADLKEHDCLVGSASLWHFQRGETFRPEGRWRCNNGTMVLEAALEGMGVCQLPAFYTAAAIADGRLEEILAGECPDDEPIWAVYPRLKHLSPKVSLFVALLRRRLPGLLTGQATTT</sequence>
<dbReference type="Pfam" id="PF03466">
    <property type="entry name" value="LysR_substrate"/>
    <property type="match status" value="1"/>
</dbReference>
<evidence type="ECO:0000256" key="1">
    <source>
        <dbReference type="ARBA" id="ARBA00009437"/>
    </source>
</evidence>
<dbReference type="Gene3D" id="1.10.10.10">
    <property type="entry name" value="Winged helix-like DNA-binding domain superfamily/Winged helix DNA-binding domain"/>
    <property type="match status" value="1"/>
</dbReference>
<evidence type="ECO:0000256" key="2">
    <source>
        <dbReference type="ARBA" id="ARBA00023015"/>
    </source>
</evidence>
<keyword evidence="3" id="KW-0238">DNA-binding</keyword>
<keyword evidence="7" id="KW-1185">Reference proteome</keyword>
<evidence type="ECO:0000313" key="6">
    <source>
        <dbReference type="EMBL" id="PNU03412.1"/>
    </source>
</evidence>
<dbReference type="OrthoDB" id="9813056at2"/>
<dbReference type="GO" id="GO:0003700">
    <property type="term" value="F:DNA-binding transcription factor activity"/>
    <property type="evidence" value="ECO:0007669"/>
    <property type="project" value="InterPro"/>
</dbReference>
<comment type="caution">
    <text evidence="6">The sequence shown here is derived from an EMBL/GenBank/DDBJ whole genome shotgun (WGS) entry which is preliminary data.</text>
</comment>
<dbReference type="Pfam" id="PF00126">
    <property type="entry name" value="HTH_1"/>
    <property type="match status" value="1"/>
</dbReference>
<dbReference type="PANTHER" id="PTHR30537">
    <property type="entry name" value="HTH-TYPE TRANSCRIPTIONAL REGULATOR"/>
    <property type="match status" value="1"/>
</dbReference>
<evidence type="ECO:0000259" key="5">
    <source>
        <dbReference type="PROSITE" id="PS50931"/>
    </source>
</evidence>
<dbReference type="PROSITE" id="PS50931">
    <property type="entry name" value="HTH_LYSR"/>
    <property type="match status" value="1"/>
</dbReference>
<feature type="domain" description="HTH lysR-type" evidence="5">
    <location>
        <begin position="11"/>
        <end position="60"/>
    </location>
</feature>
<dbReference type="EMBL" id="LYMM01000051">
    <property type="protein sequence ID" value="PNU03412.1"/>
    <property type="molecule type" value="Genomic_DNA"/>
</dbReference>
<evidence type="ECO:0000256" key="3">
    <source>
        <dbReference type="ARBA" id="ARBA00023125"/>
    </source>
</evidence>
<dbReference type="FunFam" id="1.10.10.10:FF:000001">
    <property type="entry name" value="LysR family transcriptional regulator"/>
    <property type="match status" value="1"/>
</dbReference>
<keyword evidence="4" id="KW-0804">Transcription</keyword>
<name>A0A2K2FXB7_9SPHN</name>